<feature type="region of interest" description="Disordered" evidence="1">
    <location>
        <begin position="22"/>
        <end position="90"/>
    </location>
</feature>
<reference evidence="3" key="1">
    <citation type="submission" date="2021-03" db="EMBL/GenBank/DDBJ databases">
        <authorList>
            <consortium name="Genoscope - CEA"/>
            <person name="William W."/>
        </authorList>
    </citation>
    <scope>NUCLEOTIDE SEQUENCE</scope>
    <source>
        <strain evidence="3">Doubled-haploid Pahang</strain>
    </source>
</reference>
<dbReference type="InParanoid" id="A0A804IAK7"/>
<feature type="signal peptide" evidence="2">
    <location>
        <begin position="1"/>
        <end position="21"/>
    </location>
</feature>
<reference evidence="4" key="2">
    <citation type="submission" date="2021-05" db="UniProtKB">
        <authorList>
            <consortium name="EnsemblPlants"/>
        </authorList>
    </citation>
    <scope>IDENTIFICATION</scope>
    <source>
        <strain evidence="4">subsp. malaccensis</strain>
    </source>
</reference>
<organism evidence="4 5">
    <name type="scientific">Musa acuminata subsp. malaccensis</name>
    <name type="common">Wild banana</name>
    <name type="synonym">Musa malaccensis</name>
    <dbReference type="NCBI Taxonomy" id="214687"/>
    <lineage>
        <taxon>Eukaryota</taxon>
        <taxon>Viridiplantae</taxon>
        <taxon>Streptophyta</taxon>
        <taxon>Embryophyta</taxon>
        <taxon>Tracheophyta</taxon>
        <taxon>Spermatophyta</taxon>
        <taxon>Magnoliopsida</taxon>
        <taxon>Liliopsida</taxon>
        <taxon>Zingiberales</taxon>
        <taxon>Musaceae</taxon>
        <taxon>Musa</taxon>
    </lineage>
</organism>
<gene>
    <name evidence="3" type="ORF">GSMUA_213400.1</name>
</gene>
<dbReference type="EnsemblPlants" id="Ma03_t10430.1">
    <property type="protein sequence ID" value="Ma03_p10430.1"/>
    <property type="gene ID" value="Ma03_g10430"/>
</dbReference>
<feature type="compositionally biased region" description="Low complexity" evidence="1">
    <location>
        <begin position="22"/>
        <end position="59"/>
    </location>
</feature>
<evidence type="ECO:0000313" key="4">
    <source>
        <dbReference type="EnsemblPlants" id="Ma03_p10430.1"/>
    </source>
</evidence>
<evidence type="ECO:0000256" key="1">
    <source>
        <dbReference type="SAM" id="MobiDB-lite"/>
    </source>
</evidence>
<proteinExistence type="predicted"/>
<dbReference type="AlphaFoldDB" id="A0A804IAK7"/>
<keyword evidence="2" id="KW-0732">Signal</keyword>
<feature type="compositionally biased region" description="Low complexity" evidence="1">
    <location>
        <begin position="76"/>
        <end position="90"/>
    </location>
</feature>
<dbReference type="EMBL" id="HG996468">
    <property type="protein sequence ID" value="CAG1849754.1"/>
    <property type="molecule type" value="Genomic_DNA"/>
</dbReference>
<evidence type="ECO:0000313" key="5">
    <source>
        <dbReference type="Proteomes" id="UP000012960"/>
    </source>
</evidence>
<dbReference type="Gramene" id="Ma03_t10430.1">
    <property type="protein sequence ID" value="Ma03_p10430.1"/>
    <property type="gene ID" value="Ma03_g10430"/>
</dbReference>
<sequence>MQLNALLLVVLVLAAVGRGAAQEPASAPLSSAASPPTAETPSNTPVAAATPESSAATPSPQMPKSSSPASGPVPDATASSPATSPSASSAGALLTHDLPISHLLRVGAVSGRCSRL</sequence>
<keyword evidence="5" id="KW-1185">Reference proteome</keyword>
<evidence type="ECO:0000256" key="2">
    <source>
        <dbReference type="SAM" id="SignalP"/>
    </source>
</evidence>
<dbReference type="Proteomes" id="UP000012960">
    <property type="component" value="Unplaced"/>
</dbReference>
<name>A0A804IAK7_MUSAM</name>
<evidence type="ECO:0000313" key="3">
    <source>
        <dbReference type="EMBL" id="CAG1849754.1"/>
    </source>
</evidence>
<feature type="chain" id="PRO_5036219734" evidence="2">
    <location>
        <begin position="22"/>
        <end position="116"/>
    </location>
</feature>
<accession>A0A804IAK7</accession>
<protein>
    <submittedName>
        <fullName evidence="3">(wild Malaysian banana) hypothetical protein</fullName>
    </submittedName>
</protein>